<protein>
    <submittedName>
        <fullName evidence="2">Uncharacterized protein</fullName>
    </submittedName>
</protein>
<dbReference type="EMBL" id="GGEC01054124">
    <property type="protein sequence ID" value="MBX34608.1"/>
    <property type="molecule type" value="Transcribed_RNA"/>
</dbReference>
<reference evidence="2" key="1">
    <citation type="submission" date="2018-02" db="EMBL/GenBank/DDBJ databases">
        <title>Rhizophora mucronata_Transcriptome.</title>
        <authorList>
            <person name="Meera S.P."/>
            <person name="Sreeshan A."/>
            <person name="Augustine A."/>
        </authorList>
    </citation>
    <scope>NUCLEOTIDE SEQUENCE</scope>
    <source>
        <tissue evidence="2">Leaf</tissue>
    </source>
</reference>
<keyword evidence="1" id="KW-1133">Transmembrane helix</keyword>
<sequence length="150" mass="16080">MLRSQAVVGVCNLCAFSINIIIVIITTTSLVGIAKAQSQTTNATTDPTEARIINSMFQTWGITASSVQQQGWNISGEPCSGAALGDSPTIGDFSYNPGIKCNCSFQSSTVCHITALSVYALDAVGLIPDDLWTLTYLTNLYDFSLLRIYI</sequence>
<accession>A0A2P2MWM7</accession>
<dbReference type="AlphaFoldDB" id="A0A2P2MWM7"/>
<feature type="transmembrane region" description="Helical" evidence="1">
    <location>
        <begin position="6"/>
        <end position="33"/>
    </location>
</feature>
<keyword evidence="1" id="KW-0812">Transmembrane</keyword>
<evidence type="ECO:0000313" key="2">
    <source>
        <dbReference type="EMBL" id="MBX34608.1"/>
    </source>
</evidence>
<organism evidence="2">
    <name type="scientific">Rhizophora mucronata</name>
    <name type="common">Asiatic mangrove</name>
    <dbReference type="NCBI Taxonomy" id="61149"/>
    <lineage>
        <taxon>Eukaryota</taxon>
        <taxon>Viridiplantae</taxon>
        <taxon>Streptophyta</taxon>
        <taxon>Embryophyta</taxon>
        <taxon>Tracheophyta</taxon>
        <taxon>Spermatophyta</taxon>
        <taxon>Magnoliopsida</taxon>
        <taxon>eudicotyledons</taxon>
        <taxon>Gunneridae</taxon>
        <taxon>Pentapetalae</taxon>
        <taxon>rosids</taxon>
        <taxon>fabids</taxon>
        <taxon>Malpighiales</taxon>
        <taxon>Rhizophoraceae</taxon>
        <taxon>Rhizophora</taxon>
    </lineage>
</organism>
<keyword evidence="1" id="KW-0472">Membrane</keyword>
<proteinExistence type="predicted"/>
<evidence type="ECO:0000256" key="1">
    <source>
        <dbReference type="SAM" id="Phobius"/>
    </source>
</evidence>
<name>A0A2P2MWM7_RHIMU</name>